<sequence>SRYLLLGLRHGASFFYGSQIRSLEIKQICPLTTGYHRAMVCESSSPVDSAKQPRTPKAHPSKAREGRFPKRLGQPLFFAISVVSAIGMFYYHRQYVFLPSVVITKCPVPTVMNHSYAAIDPSMFWGTYRANLYIGMSGRSPLSPLFGVMWYLQTPSGKVEVPKIRHWCNQGDDLTRHTWEEHDGKVYGIQNILDHHLQIKAAMVKSPLLDHPGNWAWRIEADLLGEEEVTKLPYSFIFYMMLPSGDILKLKQNEDVYVIEGETEELKSFRLHIIGPQNTHHSTNVKLRVADAAAIDEEILKHMRIFKLSSSDVMLLGLGESEPTESANFVAVQVTLTGSTRIEVAFESLATGAKRELLTGDLFDSKLSVMPNSNFYLLPTSRQLSFRLRVRNLKKNLKPPSCKFRSCTTTGAKRELLTGDLFDSKLSAARAEFEKKFETTFQLEEKKYAEVFTKVGKHALSSMLAGLSYFHGRAIVQSVYNSAPVLYGPLELFSTIPSKSFFPRGFLWDEGFHQLLLRHWDVGLSLEIIGHWLDLMNVEGWIPREVILGTEALRKVPWEFVTQKNTVANPPVFFYTLNSILKGEARLSASDKLLLKRMYPRLKLWYLWLNSTQVGAQPGTFRWRGRNETTNMELNPKTLPSGLDDFPRASHPTQDEYHVDLFSWMLASTNSMIRMSKLVNDEASEKRFREFADMLTKHNLLDQLHWSDRNKRYCDYGLHTGLVALEEFSIPVKSPDNTQRREIEFRRVVKGKPKLRLVSDVFGYVNLFPLFLRLLPRDSPKLEHILEQMTDPKMLWTPYGLRSLSKSSRLYGKRNTEHDPPYWRGAVWINMNYMALSSLHYYSQAEGPYRQKAFEVYNDLRNAVVSNIVKQYVRTGYLWEHYNDETGEGEGSHPFTGWTSLVLLMMAELYE</sequence>
<evidence type="ECO:0000259" key="15">
    <source>
        <dbReference type="Pfam" id="PF16923"/>
    </source>
</evidence>
<comment type="subcellular location">
    <subcellularLocation>
        <location evidence="1 12">Endoplasmic reticulum membrane</location>
        <topology evidence="1 12">Single-pass type II membrane protein</topology>
    </subcellularLocation>
</comment>
<protein>
    <recommendedName>
        <fullName evidence="11 12">Mannosyl-oligosaccharide glucosidase</fullName>
        <ecNumber evidence="11 12">3.2.1.106</ecNumber>
    </recommendedName>
</protein>
<organism evidence="16 17">
    <name type="scientific">Trichuris suis</name>
    <name type="common">pig whipworm</name>
    <dbReference type="NCBI Taxonomy" id="68888"/>
    <lineage>
        <taxon>Eukaryota</taxon>
        <taxon>Metazoa</taxon>
        <taxon>Ecdysozoa</taxon>
        <taxon>Nematoda</taxon>
        <taxon>Enoplea</taxon>
        <taxon>Dorylaimia</taxon>
        <taxon>Trichinellida</taxon>
        <taxon>Trichuridae</taxon>
        <taxon>Trichuris</taxon>
    </lineage>
</organism>
<keyword evidence="3" id="KW-0812">Transmembrane</keyword>
<comment type="catalytic activity">
    <reaction evidence="12">
        <text>N(4)-(alpha-D-Glc-(1-&gt;2)-alpha-D-Glc-(1-&gt;3)-alpha-D-Glc-(1-&gt;3)-alpha-D-Man-(1-&gt;2)-alpha-D-Man-(1-&gt;2)-alpha-D-Man-(1-&gt;3)-[alpha-D-Man-(1-&gt;2)-alpha-D-Man-(1-&gt;3)-[alpha-D-Man-(1-&gt;2)-alpha-D-Man-(1-&gt;6)]-alpha-D-Man-(1-&gt;6)]-beta-D-Man-(1-&gt;4)-beta-D-GlcNAc-(1-&gt;4)-beta-D-GlcNAc)-L-asparaginyl-[protein] + H2O = N(4)-(alpha-D-Glc-(1-&gt;3)-alpha-D-Glc-(1-&gt;3)-alpha-D-Man-(1-&gt;2)-alpha-D-Man-(1-&gt;2)-alpha-D-Man-(1-&gt;3)-[alpha-D-Man-(1-&gt;2)-alpha-D-Man-(1-&gt;3)-[alpha-D-Man-(1-&gt;2)-alpha-D-Man-(1-&gt;6)]-alpha-D-Man-(1-&gt;6)]-beta-D-Man-(1-&gt;4)-beta-D-GlcNAc-(1-&gt;4)-beta-D-GlcNAc)-L-asparaginyl-[protein] + beta-D-glucose</text>
        <dbReference type="Rhea" id="RHEA:55988"/>
        <dbReference type="Rhea" id="RHEA-COMP:12806"/>
        <dbReference type="Rhea" id="RHEA-COMP:14355"/>
        <dbReference type="ChEBI" id="CHEBI:15377"/>
        <dbReference type="ChEBI" id="CHEBI:15903"/>
        <dbReference type="ChEBI" id="CHEBI:59082"/>
        <dbReference type="ChEBI" id="CHEBI:132537"/>
        <dbReference type="EC" id="3.2.1.106"/>
    </reaction>
</comment>
<dbReference type="InterPro" id="IPR004888">
    <property type="entry name" value="Glycoside_hydrolase_63"/>
</dbReference>
<proteinExistence type="inferred from homology"/>
<dbReference type="InterPro" id="IPR008928">
    <property type="entry name" value="6-hairpin_glycosidase_sf"/>
</dbReference>
<dbReference type="InterPro" id="IPR031631">
    <property type="entry name" value="Glyco_hydro_63N"/>
</dbReference>
<gene>
    <name evidence="16" type="ORF">M513_11612</name>
</gene>
<keyword evidence="9" id="KW-0325">Glycoprotein</keyword>
<dbReference type="InterPro" id="IPR038518">
    <property type="entry name" value="Glyco_hydro_63N_sf"/>
</dbReference>
<keyword evidence="4 12" id="KW-0378">Hydrolase</keyword>
<dbReference type="EC" id="3.2.1.106" evidence="11 12"/>
<dbReference type="PANTHER" id="PTHR10412:SF11">
    <property type="entry name" value="MANNOSYL-OLIGOSACCHARIDE GLUCOSIDASE"/>
    <property type="match status" value="1"/>
</dbReference>
<evidence type="ECO:0000256" key="11">
    <source>
        <dbReference type="ARBA" id="ARBA00038888"/>
    </source>
</evidence>
<evidence type="ECO:0000256" key="9">
    <source>
        <dbReference type="ARBA" id="ARBA00023180"/>
    </source>
</evidence>
<keyword evidence="8" id="KW-0472">Membrane</keyword>
<dbReference type="InterPro" id="IPR012341">
    <property type="entry name" value="6hp_glycosidase-like_sf"/>
</dbReference>
<comment type="function">
    <text evidence="12">Cleaves the distal alpha 1,2-linked glucose residue from the Glc(3)Man(9)GlcNAc(2) oligosaccharide precursor.</text>
</comment>
<evidence type="ECO:0000256" key="4">
    <source>
        <dbReference type="ARBA" id="ARBA00022801"/>
    </source>
</evidence>
<feature type="non-terminal residue" evidence="16">
    <location>
        <position position="1"/>
    </location>
</feature>
<evidence type="ECO:0000256" key="5">
    <source>
        <dbReference type="ARBA" id="ARBA00022824"/>
    </source>
</evidence>
<dbReference type="Pfam" id="PF16923">
    <property type="entry name" value="Glyco_hydro_63N"/>
    <property type="match status" value="1"/>
</dbReference>
<keyword evidence="17" id="KW-1185">Reference proteome</keyword>
<evidence type="ECO:0000256" key="3">
    <source>
        <dbReference type="ARBA" id="ARBA00022692"/>
    </source>
</evidence>
<dbReference type="EMBL" id="KL363324">
    <property type="protein sequence ID" value="KFD47518.1"/>
    <property type="molecule type" value="Genomic_DNA"/>
</dbReference>
<dbReference type="Gene3D" id="1.50.10.10">
    <property type="match status" value="1"/>
</dbReference>
<dbReference type="GO" id="GO:0009311">
    <property type="term" value="P:oligosaccharide metabolic process"/>
    <property type="evidence" value="ECO:0007669"/>
    <property type="project" value="UniProtKB-UniRule"/>
</dbReference>
<evidence type="ECO:0000256" key="7">
    <source>
        <dbReference type="ARBA" id="ARBA00022989"/>
    </source>
</evidence>
<dbReference type="Gene3D" id="2.70.98.110">
    <property type="entry name" value="Glycosyl hydrolase family 63, N-terminal domain"/>
    <property type="match status" value="1"/>
</dbReference>
<evidence type="ECO:0000256" key="10">
    <source>
        <dbReference type="ARBA" id="ARBA00023295"/>
    </source>
</evidence>
<evidence type="ECO:0000259" key="14">
    <source>
        <dbReference type="Pfam" id="PF03200"/>
    </source>
</evidence>
<dbReference type="GO" id="GO:0004573">
    <property type="term" value="F:Glc3Man9GlcNAc2 oligosaccharide glucosidase activity"/>
    <property type="evidence" value="ECO:0007669"/>
    <property type="project" value="UniProtKB-UniRule"/>
</dbReference>
<keyword evidence="7" id="KW-1133">Transmembrane helix</keyword>
<evidence type="ECO:0000313" key="17">
    <source>
        <dbReference type="Proteomes" id="UP000030764"/>
    </source>
</evidence>
<accession>A0A085LRC2</accession>
<reference evidence="16 17" key="1">
    <citation type="journal article" date="2014" name="Nat. Genet.">
        <title>Genome and transcriptome of the porcine whipworm Trichuris suis.</title>
        <authorList>
            <person name="Jex A.R."/>
            <person name="Nejsum P."/>
            <person name="Schwarz E.M."/>
            <person name="Hu L."/>
            <person name="Young N.D."/>
            <person name="Hall R.S."/>
            <person name="Korhonen P.K."/>
            <person name="Liao S."/>
            <person name="Thamsborg S."/>
            <person name="Xia J."/>
            <person name="Xu P."/>
            <person name="Wang S."/>
            <person name="Scheerlinck J.P."/>
            <person name="Hofmann A."/>
            <person name="Sternberg P.W."/>
            <person name="Wang J."/>
            <person name="Gasser R.B."/>
        </authorList>
    </citation>
    <scope>NUCLEOTIDE SEQUENCE [LARGE SCALE GENOMIC DNA]</scope>
    <source>
        <strain evidence="16">DCEP-RM93M</strain>
    </source>
</reference>
<evidence type="ECO:0000256" key="8">
    <source>
        <dbReference type="ARBA" id="ARBA00023136"/>
    </source>
</evidence>
<name>A0A085LRC2_9BILA</name>
<keyword evidence="6" id="KW-0735">Signal-anchor</keyword>
<evidence type="ECO:0000256" key="12">
    <source>
        <dbReference type="RuleBase" id="RU368089"/>
    </source>
</evidence>
<evidence type="ECO:0000256" key="13">
    <source>
        <dbReference type="SAM" id="MobiDB-lite"/>
    </source>
</evidence>
<feature type="domain" description="Glycosyl hydrolase family 63 N-terminal" evidence="15">
    <location>
        <begin position="122"/>
        <end position="286"/>
    </location>
</feature>
<dbReference type="Proteomes" id="UP000030764">
    <property type="component" value="Unassembled WGS sequence"/>
</dbReference>
<evidence type="ECO:0000256" key="2">
    <source>
        <dbReference type="ARBA" id="ARBA00010833"/>
    </source>
</evidence>
<dbReference type="Pfam" id="PF03200">
    <property type="entry name" value="Glyco_hydro_63"/>
    <property type="match status" value="1"/>
</dbReference>
<evidence type="ECO:0000313" key="16">
    <source>
        <dbReference type="EMBL" id="KFD47518.1"/>
    </source>
</evidence>
<feature type="region of interest" description="Disordered" evidence="13">
    <location>
        <begin position="46"/>
        <end position="67"/>
    </location>
</feature>
<dbReference type="SUPFAM" id="SSF48208">
    <property type="entry name" value="Six-hairpin glycosidases"/>
    <property type="match status" value="1"/>
</dbReference>
<dbReference type="AlphaFoldDB" id="A0A085LRC2"/>
<keyword evidence="10 12" id="KW-0326">Glycosidase</keyword>
<dbReference type="PANTHER" id="PTHR10412">
    <property type="entry name" value="MANNOSYL-OLIGOSACCHARIDE GLUCOSIDASE"/>
    <property type="match status" value="1"/>
</dbReference>
<evidence type="ECO:0000256" key="1">
    <source>
        <dbReference type="ARBA" id="ARBA00004648"/>
    </source>
</evidence>
<keyword evidence="5 12" id="KW-0256">Endoplasmic reticulum</keyword>
<dbReference type="GO" id="GO:0005789">
    <property type="term" value="C:endoplasmic reticulum membrane"/>
    <property type="evidence" value="ECO:0007669"/>
    <property type="project" value="UniProtKB-SubCell"/>
</dbReference>
<dbReference type="GO" id="GO:0006487">
    <property type="term" value="P:protein N-linked glycosylation"/>
    <property type="evidence" value="ECO:0007669"/>
    <property type="project" value="UniProtKB-UniRule"/>
</dbReference>
<comment type="similarity">
    <text evidence="2 12">Belongs to the glycosyl hydrolase 63 family.</text>
</comment>
<feature type="domain" description="Glycosyl hydrolase family 63 C-terminal" evidence="14">
    <location>
        <begin position="418"/>
        <end position="908"/>
    </location>
</feature>
<dbReference type="InterPro" id="IPR031335">
    <property type="entry name" value="Glyco_hydro_63_C"/>
</dbReference>
<evidence type="ECO:0000256" key="6">
    <source>
        <dbReference type="ARBA" id="ARBA00022968"/>
    </source>
</evidence>